<feature type="transmembrane region" description="Helical" evidence="2">
    <location>
        <begin position="15"/>
        <end position="38"/>
    </location>
</feature>
<dbReference type="OrthoDB" id="9808602at2"/>
<dbReference type="PANTHER" id="PTHR30576:SF8">
    <property type="entry name" value="UNDECAPRENYL-PHOSPHATE GALACTOSE PHOSPHOTRANSFERASE"/>
    <property type="match status" value="1"/>
</dbReference>
<proteinExistence type="inferred from homology"/>
<name>A0A1H0BR42_9ACTN</name>
<sequence>MTAVPYDRLKRALDVLIGGTVLVLTIPIQLVVASLVRLRLGAPVFFRQERPGKDEEIFELVKFRTMLAPDPERGLVDDADRITRLGAMLRATSLDELPTLWNVVKGDMSLVGPRPLLVHYLERYSPTQRRRHEVRPGITGLAQVNGRNSLSWQDKFALDVEYVDRRSFALDLTILFATVTKVLRREGISDGESATMAEFMGDGRV</sequence>
<accession>A0A1H0BR42</accession>
<evidence type="ECO:0000313" key="5">
    <source>
        <dbReference type="Proteomes" id="UP000199004"/>
    </source>
</evidence>
<dbReference type="PANTHER" id="PTHR30576">
    <property type="entry name" value="COLANIC BIOSYNTHESIS UDP-GLUCOSE LIPID CARRIER TRANSFERASE"/>
    <property type="match status" value="1"/>
</dbReference>
<organism evidence="4 5">
    <name type="scientific">Nocardioides szechwanensis</name>
    <dbReference type="NCBI Taxonomy" id="1005944"/>
    <lineage>
        <taxon>Bacteria</taxon>
        <taxon>Bacillati</taxon>
        <taxon>Actinomycetota</taxon>
        <taxon>Actinomycetes</taxon>
        <taxon>Propionibacteriales</taxon>
        <taxon>Nocardioidaceae</taxon>
        <taxon>Nocardioides</taxon>
    </lineage>
</organism>
<keyword evidence="4" id="KW-0808">Transferase</keyword>
<dbReference type="Pfam" id="PF02397">
    <property type="entry name" value="Bac_transf"/>
    <property type="match status" value="1"/>
</dbReference>
<dbReference type="GO" id="GO:0016780">
    <property type="term" value="F:phosphotransferase activity, for other substituted phosphate groups"/>
    <property type="evidence" value="ECO:0007669"/>
    <property type="project" value="TreeGrafter"/>
</dbReference>
<evidence type="ECO:0000256" key="1">
    <source>
        <dbReference type="ARBA" id="ARBA00006464"/>
    </source>
</evidence>
<keyword evidence="5" id="KW-1185">Reference proteome</keyword>
<keyword evidence="2" id="KW-0472">Membrane</keyword>
<gene>
    <name evidence="4" type="ORF">SAMN05192576_2207</name>
</gene>
<dbReference type="RefSeq" id="WP_091024715.1">
    <property type="nucleotide sequence ID" value="NZ_BKAE01000006.1"/>
</dbReference>
<evidence type="ECO:0000313" key="4">
    <source>
        <dbReference type="EMBL" id="SDN48065.1"/>
    </source>
</evidence>
<keyword evidence="2" id="KW-1133">Transmembrane helix</keyword>
<dbReference type="InterPro" id="IPR003362">
    <property type="entry name" value="Bact_transf"/>
</dbReference>
<comment type="similarity">
    <text evidence="1">Belongs to the bacterial sugar transferase family.</text>
</comment>
<dbReference type="EMBL" id="FNIC01000003">
    <property type="protein sequence ID" value="SDN48065.1"/>
    <property type="molecule type" value="Genomic_DNA"/>
</dbReference>
<evidence type="ECO:0000256" key="2">
    <source>
        <dbReference type="SAM" id="Phobius"/>
    </source>
</evidence>
<protein>
    <submittedName>
        <fullName evidence="4">Sugar transferase involved in LPS biosynthesis (Colanic, teichoic acid)</fullName>
    </submittedName>
</protein>
<dbReference type="AlphaFoldDB" id="A0A1H0BR42"/>
<keyword evidence="2" id="KW-0812">Transmembrane</keyword>
<feature type="domain" description="Bacterial sugar transferase" evidence="3">
    <location>
        <begin position="10"/>
        <end position="183"/>
    </location>
</feature>
<dbReference type="Proteomes" id="UP000199004">
    <property type="component" value="Unassembled WGS sequence"/>
</dbReference>
<evidence type="ECO:0000259" key="3">
    <source>
        <dbReference type="Pfam" id="PF02397"/>
    </source>
</evidence>
<dbReference type="STRING" id="1005944.SAMN05192576_2207"/>
<reference evidence="4 5" key="1">
    <citation type="submission" date="2016-10" db="EMBL/GenBank/DDBJ databases">
        <authorList>
            <person name="de Groot N.N."/>
        </authorList>
    </citation>
    <scope>NUCLEOTIDE SEQUENCE [LARGE SCALE GENOMIC DNA]</scope>
    <source>
        <strain evidence="4 5">CGMCC 1.11147</strain>
    </source>
</reference>